<dbReference type="PIRSF" id="PIRSF001563">
    <property type="entry name" value="Folylpolyglu_synth"/>
    <property type="match status" value="1"/>
</dbReference>
<evidence type="ECO:0000256" key="19">
    <source>
        <dbReference type="ARBA" id="ARBA00049035"/>
    </source>
</evidence>
<dbReference type="InterPro" id="IPR036565">
    <property type="entry name" value="Mur-like_cat_sf"/>
</dbReference>
<dbReference type="InterPro" id="IPR036615">
    <property type="entry name" value="Mur_ligase_C_dom_sf"/>
</dbReference>
<evidence type="ECO:0000256" key="7">
    <source>
        <dbReference type="ARBA" id="ARBA00019357"/>
    </source>
</evidence>
<evidence type="ECO:0000256" key="13">
    <source>
        <dbReference type="ARBA" id="ARBA00022909"/>
    </source>
</evidence>
<comment type="catalytic activity">
    <reaction evidence="19">
        <text>(6R)-5,10-methylenetetrahydrofolyl-(gamma-L-Glu)(n) + L-glutamate + ATP = (6R)-5,10-methylenetetrahydrofolyl-(gamma-L-Glu)(n+1) + ADP + phosphate + H(+)</text>
        <dbReference type="Rhea" id="RHEA:51912"/>
        <dbReference type="Rhea" id="RHEA-COMP:13257"/>
        <dbReference type="Rhea" id="RHEA-COMP:13258"/>
        <dbReference type="ChEBI" id="CHEBI:15378"/>
        <dbReference type="ChEBI" id="CHEBI:29985"/>
        <dbReference type="ChEBI" id="CHEBI:30616"/>
        <dbReference type="ChEBI" id="CHEBI:43474"/>
        <dbReference type="ChEBI" id="CHEBI:136572"/>
        <dbReference type="ChEBI" id="CHEBI:456216"/>
        <dbReference type="EC" id="6.3.2.17"/>
    </reaction>
</comment>
<keyword evidence="25" id="KW-1185">Reference proteome</keyword>
<evidence type="ECO:0000256" key="8">
    <source>
        <dbReference type="ARBA" id="ARBA00022598"/>
    </source>
</evidence>
<dbReference type="GO" id="GO:0046872">
    <property type="term" value="F:metal ion binding"/>
    <property type="evidence" value="ECO:0007669"/>
    <property type="project" value="UniProtKB-KW"/>
</dbReference>
<dbReference type="SUPFAM" id="SSF53244">
    <property type="entry name" value="MurD-like peptide ligases, peptide-binding domain"/>
    <property type="match status" value="1"/>
</dbReference>
<dbReference type="InterPro" id="IPR004101">
    <property type="entry name" value="Mur_ligase_C"/>
</dbReference>
<evidence type="ECO:0000256" key="14">
    <source>
        <dbReference type="ARBA" id="ARBA00030048"/>
    </source>
</evidence>
<dbReference type="GO" id="GO:0004326">
    <property type="term" value="F:tetrahydrofolylpolyglutamate synthase activity"/>
    <property type="evidence" value="ECO:0007669"/>
    <property type="project" value="UniProtKB-EC"/>
</dbReference>
<protein>
    <recommendedName>
        <fullName evidence="7">Dihydrofolate synthase/folylpolyglutamate synthase</fullName>
        <ecNumber evidence="5">6.3.2.12</ecNumber>
        <ecNumber evidence="6">6.3.2.17</ecNumber>
    </recommendedName>
    <alternativeName>
        <fullName evidence="16">Folylpoly-gamma-glutamate synthetase-dihydrofolate synthetase</fullName>
    </alternativeName>
    <alternativeName>
        <fullName evidence="14">Folylpolyglutamate synthetase</fullName>
    </alternativeName>
    <alternativeName>
        <fullName evidence="15">Tetrahydrofolylpolyglutamate synthase</fullName>
    </alternativeName>
</protein>
<evidence type="ECO:0000259" key="22">
    <source>
        <dbReference type="Pfam" id="PF02875"/>
    </source>
</evidence>
<dbReference type="OrthoDB" id="9809356at2"/>
<keyword evidence="8 21" id="KW-0436">Ligase</keyword>
<organism evidence="24 25">
    <name type="scientific">Oceanisphaera profunda</name>
    <dbReference type="NCBI Taxonomy" id="1416627"/>
    <lineage>
        <taxon>Bacteria</taxon>
        <taxon>Pseudomonadati</taxon>
        <taxon>Pseudomonadota</taxon>
        <taxon>Gammaproteobacteria</taxon>
        <taxon>Aeromonadales</taxon>
        <taxon>Aeromonadaceae</taxon>
        <taxon>Oceanisphaera</taxon>
    </lineage>
</organism>
<dbReference type="InterPro" id="IPR013221">
    <property type="entry name" value="Mur_ligase_cen"/>
</dbReference>
<keyword evidence="13" id="KW-0289">Folate biosynthesis</keyword>
<evidence type="ECO:0000256" key="5">
    <source>
        <dbReference type="ARBA" id="ARBA00013023"/>
    </source>
</evidence>
<evidence type="ECO:0000256" key="10">
    <source>
        <dbReference type="ARBA" id="ARBA00022741"/>
    </source>
</evidence>
<feature type="domain" description="Mur ligase central" evidence="23">
    <location>
        <begin position="58"/>
        <end position="208"/>
    </location>
</feature>
<keyword evidence="9" id="KW-0479">Metal-binding</keyword>
<dbReference type="PANTHER" id="PTHR11136">
    <property type="entry name" value="FOLYLPOLYGLUTAMATE SYNTHASE-RELATED"/>
    <property type="match status" value="1"/>
</dbReference>
<dbReference type="UniPathway" id="UPA00077">
    <property type="reaction ID" value="UER00157"/>
</dbReference>
<evidence type="ECO:0000256" key="11">
    <source>
        <dbReference type="ARBA" id="ARBA00022840"/>
    </source>
</evidence>
<dbReference type="GO" id="GO:0008841">
    <property type="term" value="F:dihydrofolate synthase activity"/>
    <property type="evidence" value="ECO:0007669"/>
    <property type="project" value="UniProtKB-EC"/>
</dbReference>
<dbReference type="SUPFAM" id="SSF53623">
    <property type="entry name" value="MurD-like peptide ligases, catalytic domain"/>
    <property type="match status" value="1"/>
</dbReference>
<evidence type="ECO:0000256" key="9">
    <source>
        <dbReference type="ARBA" id="ARBA00022723"/>
    </source>
</evidence>
<dbReference type="Pfam" id="PF02875">
    <property type="entry name" value="Mur_ligase_C"/>
    <property type="match status" value="1"/>
</dbReference>
<dbReference type="Gene3D" id="3.90.190.20">
    <property type="entry name" value="Mur ligase, C-terminal domain"/>
    <property type="match status" value="1"/>
</dbReference>
<dbReference type="RefSeq" id="WP_087038382.1">
    <property type="nucleotide sequence ID" value="NZ_CP021377.1"/>
</dbReference>
<evidence type="ECO:0000256" key="12">
    <source>
        <dbReference type="ARBA" id="ARBA00022842"/>
    </source>
</evidence>
<keyword evidence="12" id="KW-0460">Magnesium</keyword>
<evidence type="ECO:0000256" key="21">
    <source>
        <dbReference type="PIRNR" id="PIRNR001563"/>
    </source>
</evidence>
<dbReference type="Pfam" id="PF08245">
    <property type="entry name" value="Mur_ligase_M"/>
    <property type="match status" value="1"/>
</dbReference>
<dbReference type="PANTHER" id="PTHR11136:SF0">
    <property type="entry name" value="DIHYDROFOLATE SYNTHETASE-RELATED"/>
    <property type="match status" value="1"/>
</dbReference>
<keyword evidence="11 21" id="KW-0067">ATP-binding</keyword>
<dbReference type="NCBIfam" id="TIGR01499">
    <property type="entry name" value="folC"/>
    <property type="match status" value="1"/>
</dbReference>
<keyword evidence="10 21" id="KW-0547">Nucleotide-binding</keyword>
<dbReference type="NCBIfam" id="NF008101">
    <property type="entry name" value="PRK10846.1"/>
    <property type="match status" value="1"/>
</dbReference>
<dbReference type="AlphaFoldDB" id="A0A1Y0D9J3"/>
<evidence type="ECO:0000256" key="15">
    <source>
        <dbReference type="ARBA" id="ARBA00030592"/>
    </source>
</evidence>
<dbReference type="GO" id="GO:0005737">
    <property type="term" value="C:cytoplasm"/>
    <property type="evidence" value="ECO:0007669"/>
    <property type="project" value="TreeGrafter"/>
</dbReference>
<dbReference type="Proteomes" id="UP000243937">
    <property type="component" value="Chromosome"/>
</dbReference>
<dbReference type="InterPro" id="IPR018109">
    <property type="entry name" value="Folylpolyglutamate_synth_CS"/>
</dbReference>
<evidence type="ECO:0000313" key="25">
    <source>
        <dbReference type="Proteomes" id="UP000243937"/>
    </source>
</evidence>
<comment type="function">
    <text evidence="1">Functions in two distinct reactions of the de novo folate biosynthetic pathway. Catalyzes the addition of a glutamate residue to dihydropteroate (7,8-dihydropteroate or H2Pte) to form dihydrofolate (7,8-dihydrofolate monoglutamate or H2Pte-Glu). Also catalyzes successive additions of L-glutamate to tetrahydrofolate or 10-formyltetrahydrofolate or 5,10-methylenetetrahydrofolate, leading to folylpolyglutamate derivatives.</text>
</comment>
<dbReference type="KEGG" id="opf:CBP31_14560"/>
<dbReference type="GO" id="GO:0046654">
    <property type="term" value="P:tetrahydrofolate biosynthetic process"/>
    <property type="evidence" value="ECO:0007669"/>
    <property type="project" value="UniProtKB-UniPathway"/>
</dbReference>
<evidence type="ECO:0000256" key="3">
    <source>
        <dbReference type="ARBA" id="ARBA00005150"/>
    </source>
</evidence>
<dbReference type="EMBL" id="CP021377">
    <property type="protein sequence ID" value="ART83705.1"/>
    <property type="molecule type" value="Genomic_DNA"/>
</dbReference>
<evidence type="ECO:0000256" key="2">
    <source>
        <dbReference type="ARBA" id="ARBA00004799"/>
    </source>
</evidence>
<evidence type="ECO:0000256" key="6">
    <source>
        <dbReference type="ARBA" id="ARBA00013025"/>
    </source>
</evidence>
<evidence type="ECO:0000256" key="20">
    <source>
        <dbReference type="ARBA" id="ARBA00049161"/>
    </source>
</evidence>
<comment type="catalytic activity">
    <reaction evidence="20">
        <text>7,8-dihydropteroate + L-glutamate + ATP = 7,8-dihydrofolate + ADP + phosphate + H(+)</text>
        <dbReference type="Rhea" id="RHEA:23584"/>
        <dbReference type="ChEBI" id="CHEBI:15378"/>
        <dbReference type="ChEBI" id="CHEBI:17839"/>
        <dbReference type="ChEBI" id="CHEBI:29985"/>
        <dbReference type="ChEBI" id="CHEBI:30616"/>
        <dbReference type="ChEBI" id="CHEBI:43474"/>
        <dbReference type="ChEBI" id="CHEBI:57451"/>
        <dbReference type="ChEBI" id="CHEBI:456216"/>
        <dbReference type="EC" id="6.3.2.12"/>
    </reaction>
</comment>
<evidence type="ECO:0000259" key="23">
    <source>
        <dbReference type="Pfam" id="PF08245"/>
    </source>
</evidence>
<evidence type="ECO:0000256" key="16">
    <source>
        <dbReference type="ARBA" id="ARBA00032510"/>
    </source>
</evidence>
<comment type="catalytic activity">
    <reaction evidence="17">
        <text>(6S)-5,6,7,8-tetrahydrofolyl-(gamma-L-Glu)(n) + L-glutamate + ATP = (6S)-5,6,7,8-tetrahydrofolyl-(gamma-L-Glu)(n+1) + ADP + phosphate + H(+)</text>
        <dbReference type="Rhea" id="RHEA:10580"/>
        <dbReference type="Rhea" id="RHEA-COMP:14738"/>
        <dbReference type="Rhea" id="RHEA-COMP:14740"/>
        <dbReference type="ChEBI" id="CHEBI:15378"/>
        <dbReference type="ChEBI" id="CHEBI:29985"/>
        <dbReference type="ChEBI" id="CHEBI:30616"/>
        <dbReference type="ChEBI" id="CHEBI:43474"/>
        <dbReference type="ChEBI" id="CHEBI:141005"/>
        <dbReference type="ChEBI" id="CHEBI:456216"/>
        <dbReference type="EC" id="6.3.2.17"/>
    </reaction>
</comment>
<feature type="domain" description="Mur ligase C-terminal" evidence="22">
    <location>
        <begin position="304"/>
        <end position="417"/>
    </location>
</feature>
<accession>A0A1Y0D9J3</accession>
<gene>
    <name evidence="24" type="ORF">CBP31_14560</name>
</gene>
<evidence type="ECO:0000256" key="4">
    <source>
        <dbReference type="ARBA" id="ARBA00008276"/>
    </source>
</evidence>
<dbReference type="InterPro" id="IPR001645">
    <property type="entry name" value="Folylpolyglutamate_synth"/>
</dbReference>
<dbReference type="PROSITE" id="PS01011">
    <property type="entry name" value="FOLYLPOLYGLU_SYNT_1"/>
    <property type="match status" value="1"/>
</dbReference>
<comment type="catalytic activity">
    <reaction evidence="18">
        <text>10-formyltetrahydrofolyl-(gamma-L-Glu)(n) + L-glutamate + ATP = 10-formyltetrahydrofolyl-(gamma-L-Glu)(n+1) + ADP + phosphate + H(+)</text>
        <dbReference type="Rhea" id="RHEA:51904"/>
        <dbReference type="Rhea" id="RHEA-COMP:13088"/>
        <dbReference type="Rhea" id="RHEA-COMP:14300"/>
        <dbReference type="ChEBI" id="CHEBI:15378"/>
        <dbReference type="ChEBI" id="CHEBI:29985"/>
        <dbReference type="ChEBI" id="CHEBI:30616"/>
        <dbReference type="ChEBI" id="CHEBI:43474"/>
        <dbReference type="ChEBI" id="CHEBI:134413"/>
        <dbReference type="ChEBI" id="CHEBI:456216"/>
        <dbReference type="EC" id="6.3.2.17"/>
    </reaction>
</comment>
<comment type="pathway">
    <text evidence="2">Cofactor biosynthesis; tetrahydrofolate biosynthesis; 7,8-dihydrofolate from 2-amino-4-hydroxy-6-hydroxymethyl-7,8-dihydropteridine diphosphate and 4-aminobenzoate: step 2/2.</text>
</comment>
<dbReference type="Gene3D" id="3.40.1190.10">
    <property type="entry name" value="Mur-like, catalytic domain"/>
    <property type="match status" value="1"/>
</dbReference>
<dbReference type="EC" id="6.3.2.12" evidence="5"/>
<comment type="similarity">
    <text evidence="4 21">Belongs to the folylpolyglutamate synthase family.</text>
</comment>
<evidence type="ECO:0000313" key="24">
    <source>
        <dbReference type="EMBL" id="ART83705.1"/>
    </source>
</evidence>
<comment type="pathway">
    <text evidence="3">Cofactor biosynthesis; tetrahydrofolylpolyglutamate biosynthesis.</text>
</comment>
<dbReference type="GO" id="GO:0046656">
    <property type="term" value="P:folic acid biosynthetic process"/>
    <property type="evidence" value="ECO:0007669"/>
    <property type="project" value="UniProtKB-KW"/>
</dbReference>
<dbReference type="PROSITE" id="PS01012">
    <property type="entry name" value="FOLYLPOLYGLU_SYNT_2"/>
    <property type="match status" value="1"/>
</dbReference>
<evidence type="ECO:0000256" key="1">
    <source>
        <dbReference type="ARBA" id="ARBA00002714"/>
    </source>
</evidence>
<reference evidence="24 25" key="1">
    <citation type="journal article" date="2014" name="Int. J. Syst. Evol. Microbiol.">
        <title>Oceanisphaera profunda sp. nov., a marine bacterium isolated from deep-sea sediment, and emended description of the genus Oceanisphaera.</title>
        <authorList>
            <person name="Xu Z."/>
            <person name="Zhang X.Y."/>
            <person name="Su H.N."/>
            <person name="Yu Z.C."/>
            <person name="Liu C."/>
            <person name="Li H."/>
            <person name="Chen X.L."/>
            <person name="Song X.Y."/>
            <person name="Xie B.B."/>
            <person name="Qin Q.L."/>
            <person name="Zhou B.C."/>
            <person name="Shi M."/>
            <person name="Huang Y."/>
            <person name="Zhang Y.Z."/>
        </authorList>
    </citation>
    <scope>NUCLEOTIDE SEQUENCE [LARGE SCALE GENOMIC DNA]</scope>
    <source>
        <strain evidence="24 25">SM1222</strain>
    </source>
</reference>
<dbReference type="EC" id="6.3.2.17" evidence="6"/>
<sequence>MSRLVEPVSKLEQQRTLADWLVVLEGLNMAHIELGLARMTLLAERLNLLSLPSHVITVGGTNGKGTTCALLESMLRAGGVSVGVYSSPHLVDYRERVRINGDSPAAADFCAAFAAVEAARFDDEGRETALTYFEFTTLAALWLFRAAAPKVVLLEVGLGGRLDATNVVASDQAVVTTISLDHTDWLGDDRESVGFEKAGIFRRAKPAVCGDANPPASLLAHAASLDTPLFCTGRDYTWSLAEQQGQAGRATWSFHGLGLALDDLPTPALPVMNAATALAALALSPFALSEQAIRSGLMQANLTGRLQQISAQLWVDVAHNPESAEYLASQLSRIRKSGRLLGVVGMLKDKDIEHSLAPLADQLDGWYLASLGGPRGASAADLAQWQAGACFDSVAEALAAAEIDAEEQDVIVAFGSFFTVADILASKEW</sequence>
<name>A0A1Y0D9J3_9GAMM</name>
<proteinExistence type="inferred from homology"/>
<evidence type="ECO:0000256" key="18">
    <source>
        <dbReference type="ARBA" id="ARBA00047808"/>
    </source>
</evidence>
<dbReference type="GO" id="GO:0005524">
    <property type="term" value="F:ATP binding"/>
    <property type="evidence" value="ECO:0007669"/>
    <property type="project" value="UniProtKB-KW"/>
</dbReference>
<evidence type="ECO:0000256" key="17">
    <source>
        <dbReference type="ARBA" id="ARBA00047493"/>
    </source>
</evidence>